<organism evidence="2">
    <name type="scientific">Echinostoma caproni</name>
    <dbReference type="NCBI Taxonomy" id="27848"/>
    <lineage>
        <taxon>Eukaryota</taxon>
        <taxon>Metazoa</taxon>
        <taxon>Spiralia</taxon>
        <taxon>Lophotrochozoa</taxon>
        <taxon>Platyhelminthes</taxon>
        <taxon>Trematoda</taxon>
        <taxon>Digenea</taxon>
        <taxon>Plagiorchiida</taxon>
        <taxon>Echinostomata</taxon>
        <taxon>Echinostomatoidea</taxon>
        <taxon>Echinostomatidae</taxon>
        <taxon>Echinostoma</taxon>
    </lineage>
</organism>
<protein>
    <submittedName>
        <fullName evidence="2">FERM domain-containing protein</fullName>
    </submittedName>
</protein>
<dbReference type="AlphaFoldDB" id="A0A183A2Y3"/>
<proteinExistence type="predicted"/>
<evidence type="ECO:0000313" key="2">
    <source>
        <dbReference type="WBParaSite" id="ECPE_0000131801-mRNA-1"/>
    </source>
</evidence>
<reference evidence="2" key="1">
    <citation type="submission" date="2016-06" db="UniProtKB">
        <authorList>
            <consortium name="WormBaseParasite"/>
        </authorList>
    </citation>
    <scope>IDENTIFICATION</scope>
</reference>
<evidence type="ECO:0000256" key="1">
    <source>
        <dbReference type="SAM" id="MobiDB-lite"/>
    </source>
</evidence>
<accession>A0A183A2Y3</accession>
<dbReference type="WBParaSite" id="ECPE_0000131801-mRNA-1">
    <property type="protein sequence ID" value="ECPE_0000131801-mRNA-1"/>
    <property type="gene ID" value="ECPE_0000131801"/>
</dbReference>
<sequence length="114" mass="12061">LSGLVSQTNTSTGTTSTSCPAGDTTGAGTAIGHVTVTRTGSGASGTSVMNLGLMEGKQRCCFKHLYLLKLHEIKRFDLDHNDIVIKSGAQQVFCIVLTIFKQMLLSKQLLSSSV</sequence>
<name>A0A183A2Y3_9TREM</name>
<feature type="region of interest" description="Disordered" evidence="1">
    <location>
        <begin position="1"/>
        <end position="21"/>
    </location>
</feature>